<feature type="region of interest" description="Disordered" evidence="8">
    <location>
        <begin position="196"/>
        <end position="219"/>
    </location>
</feature>
<dbReference type="GO" id="GO:0006412">
    <property type="term" value="P:translation"/>
    <property type="evidence" value="ECO:0007669"/>
    <property type="project" value="InterPro"/>
</dbReference>
<keyword evidence="10" id="KW-1185">Reference proteome</keyword>
<comment type="function">
    <text evidence="7">Mitochondrial ribosome (mitoribosome) assembly factor. Binds at the interface of the head and body domains of the mitochondrial small ribosomal subunit (mt-SSU), occluding the mRNA channel and preventing compaction of the head domain towards the body. Probable inactive methyltransferase: retains the characteristic folding and ability to bind S-adenosyl-L-methionine, but it probably lost its methyltransferase activity.</text>
</comment>
<keyword evidence="9" id="KW-0687">Ribonucleoprotein</keyword>
<keyword evidence="2" id="KW-0479">Metal-binding</keyword>
<evidence type="ECO:0000256" key="5">
    <source>
        <dbReference type="ARBA" id="ARBA00023014"/>
    </source>
</evidence>
<dbReference type="Pfam" id="PF09243">
    <property type="entry name" value="Rsm22"/>
    <property type="match status" value="1"/>
</dbReference>
<reference evidence="9 10" key="1">
    <citation type="journal article" date="2020" name="G3 (Bethesda)">
        <title>Genetic Underpinnings of Host Manipulation by Ophiocordyceps as Revealed by Comparative Transcriptomics.</title>
        <authorList>
            <person name="Will I."/>
            <person name="Das B."/>
            <person name="Trinh T."/>
            <person name="Brachmann A."/>
            <person name="Ohm R.A."/>
            <person name="de Bekker C."/>
        </authorList>
    </citation>
    <scope>NUCLEOTIDE SEQUENCE [LARGE SCALE GENOMIC DNA]</scope>
    <source>
        <strain evidence="9 10">EC05</strain>
    </source>
</reference>
<organism evidence="9 10">
    <name type="scientific">Ophiocordyceps camponoti-floridani</name>
    <dbReference type="NCBI Taxonomy" id="2030778"/>
    <lineage>
        <taxon>Eukaryota</taxon>
        <taxon>Fungi</taxon>
        <taxon>Dikarya</taxon>
        <taxon>Ascomycota</taxon>
        <taxon>Pezizomycotina</taxon>
        <taxon>Sordariomycetes</taxon>
        <taxon>Hypocreomycetidae</taxon>
        <taxon>Hypocreales</taxon>
        <taxon>Ophiocordycipitaceae</taxon>
        <taxon>Ophiocordyceps</taxon>
    </lineage>
</organism>
<dbReference type="GO" id="GO:0008168">
    <property type="term" value="F:methyltransferase activity"/>
    <property type="evidence" value="ECO:0007669"/>
    <property type="project" value="InterPro"/>
</dbReference>
<evidence type="ECO:0000256" key="2">
    <source>
        <dbReference type="ARBA" id="ARBA00022723"/>
    </source>
</evidence>
<keyword evidence="9" id="KW-0689">Ribosomal protein</keyword>
<sequence>MLSLASARRAQQGGPCGRSSLLVWCRSTRQPAPVVLGRFHSFDRRCYHADKPNDDGDAKGRYTEKVVREAAQRFRGTLPKGYLNDEEYALYKRLYGAPQRETEPDDVGIPTHADLANNTDDSPTPMPRERNLGDHDANSDECQTASSSGENKDPRDELKMSKLESVEREADYYVDTVARNEREFKALLRLAEDFKTSRREHQKEMDEEQKAEEEARRKKKLAIEAEEKILRDYLKMEVRNVMKRKETQGLVDKAKGREAIDKVTKEEAADEEAEEEEADQVNPADAEGAKPPRQGRKWKSDPNGPPKERIRPRKWHAAKEREIEDQTEDPPDRYHPWTLLGRFHERPMPIQLPLQELDGPVRLLLSRTHIDHIRNAARLIFSAQAFANSPGTVVGSRNSTMEGLALMPDQRSMSNIEADTFLAFFLPPMYASVLSVLREVRRRCGADWLQSRLKKGEKGAMSLLDAGSGGAALVAWDMIVKAEWEMLLDTGKIRRGYPTPSKKTALVASERLRDRVRTFLPDTTFITELPDYRHSGETRGEHIEAGKNMQPRKQYDVVFASHLLLKEEVGHRRQAVLERLWSMVSPDGGILVIIEKGHPRGFEAMAHARDTVLNEFLKPQSGYELIDTHNESVGRGNEDDDSRESGHVIAPCPTQGTCPMYRVAGLGQGRRDFCHFDQKFIEPPYYKATLGPLGKNLGRVEFSYVAIRRGVARTEGSPSGIQATRDAFAGYEESNSKPDMQTVPRQILRPLKKTRHVIMDMCTPDGSLERWTVPKSYGRLAYHDARKSRWGDLWALGAKTRVKRHVRAGTVEVTHKMRHRFRKQLSDQVEEKKRANRAAGEAEDEGAGGKLKKKRLTKTQKNLMKSEKRRQKQAQKRIMKELAKKVDGSGVGKASGNNDDEEDGDE</sequence>
<keyword evidence="6" id="KW-0496">Mitochondrion</keyword>
<feature type="compositionally biased region" description="Basic and acidic residues" evidence="8">
    <location>
        <begin position="878"/>
        <end position="887"/>
    </location>
</feature>
<evidence type="ECO:0000256" key="8">
    <source>
        <dbReference type="SAM" id="MobiDB-lite"/>
    </source>
</evidence>
<gene>
    <name evidence="9" type="ORF">GQ602_000996</name>
</gene>
<evidence type="ECO:0000256" key="4">
    <source>
        <dbReference type="ARBA" id="ARBA00023004"/>
    </source>
</evidence>
<evidence type="ECO:0000256" key="1">
    <source>
        <dbReference type="ARBA" id="ARBA00004173"/>
    </source>
</evidence>
<evidence type="ECO:0000313" key="9">
    <source>
        <dbReference type="EMBL" id="KAF4595383.1"/>
    </source>
</evidence>
<dbReference type="InterPro" id="IPR052571">
    <property type="entry name" value="Mt_RNA_Methyltransferase"/>
</dbReference>
<protein>
    <submittedName>
        <fullName evidence="9">37S ribosomal protein Rsm22</fullName>
    </submittedName>
</protein>
<dbReference type="OrthoDB" id="421327at2759"/>
<keyword evidence="4" id="KW-0408">Iron</keyword>
<evidence type="ECO:0000256" key="3">
    <source>
        <dbReference type="ARBA" id="ARBA00022946"/>
    </source>
</evidence>
<dbReference type="EMBL" id="JAACLJ010000001">
    <property type="protein sequence ID" value="KAF4595383.1"/>
    <property type="molecule type" value="Genomic_DNA"/>
</dbReference>
<dbReference type="PANTHER" id="PTHR13184">
    <property type="entry name" value="37S RIBOSOMAL PROTEIN S22"/>
    <property type="match status" value="1"/>
</dbReference>
<evidence type="ECO:0000256" key="7">
    <source>
        <dbReference type="ARBA" id="ARBA00045681"/>
    </source>
</evidence>
<dbReference type="GO" id="GO:0005763">
    <property type="term" value="C:mitochondrial small ribosomal subunit"/>
    <property type="evidence" value="ECO:0007669"/>
    <property type="project" value="TreeGrafter"/>
</dbReference>
<proteinExistence type="predicted"/>
<evidence type="ECO:0000256" key="6">
    <source>
        <dbReference type="ARBA" id="ARBA00023128"/>
    </source>
</evidence>
<feature type="compositionally biased region" description="Basic residues" evidence="8">
    <location>
        <begin position="867"/>
        <end position="877"/>
    </location>
</feature>
<feature type="compositionally biased region" description="Acidic residues" evidence="8">
    <location>
        <begin position="268"/>
        <end position="279"/>
    </location>
</feature>
<dbReference type="InterPro" id="IPR015324">
    <property type="entry name" value="Ribosomal_Rsm22-like"/>
</dbReference>
<dbReference type="GO" id="GO:0051536">
    <property type="term" value="F:iron-sulfur cluster binding"/>
    <property type="evidence" value="ECO:0007669"/>
    <property type="project" value="UniProtKB-KW"/>
</dbReference>
<comment type="subcellular location">
    <subcellularLocation>
        <location evidence="1">Mitochondrion</location>
    </subcellularLocation>
</comment>
<accession>A0A8H4QD89</accession>
<feature type="region of interest" description="Disordered" evidence="8">
    <location>
        <begin position="825"/>
        <end position="906"/>
    </location>
</feature>
<feature type="compositionally biased region" description="Basic and acidic residues" evidence="8">
    <location>
        <begin position="317"/>
        <end position="334"/>
    </location>
</feature>
<dbReference type="GO" id="GO:0046872">
    <property type="term" value="F:metal ion binding"/>
    <property type="evidence" value="ECO:0007669"/>
    <property type="project" value="UniProtKB-KW"/>
</dbReference>
<dbReference type="GO" id="GO:0003735">
    <property type="term" value="F:structural constituent of ribosome"/>
    <property type="evidence" value="ECO:0007669"/>
    <property type="project" value="TreeGrafter"/>
</dbReference>
<feature type="region of interest" description="Disordered" evidence="8">
    <location>
        <begin position="630"/>
        <end position="650"/>
    </location>
</feature>
<keyword evidence="5" id="KW-0411">Iron-sulfur</keyword>
<feature type="compositionally biased region" description="Basic and acidic residues" evidence="8">
    <location>
        <begin position="127"/>
        <end position="138"/>
    </location>
</feature>
<dbReference type="AlphaFoldDB" id="A0A8H4QD89"/>
<evidence type="ECO:0000313" key="10">
    <source>
        <dbReference type="Proteomes" id="UP000562929"/>
    </source>
</evidence>
<comment type="caution">
    <text evidence="9">The sequence shown here is derived from an EMBL/GenBank/DDBJ whole genome shotgun (WGS) entry which is preliminary data.</text>
</comment>
<dbReference type="Proteomes" id="UP000562929">
    <property type="component" value="Unassembled WGS sequence"/>
</dbReference>
<dbReference type="PANTHER" id="PTHR13184:SF5">
    <property type="entry name" value="METHYLTRANSFERASE-LIKE PROTEIN 17, MITOCHONDRIAL"/>
    <property type="match status" value="1"/>
</dbReference>
<feature type="region of interest" description="Disordered" evidence="8">
    <location>
        <begin position="261"/>
        <end position="334"/>
    </location>
</feature>
<keyword evidence="3" id="KW-0809">Transit peptide</keyword>
<feature type="compositionally biased region" description="Polar residues" evidence="8">
    <location>
        <begin position="140"/>
        <end position="149"/>
    </location>
</feature>
<name>A0A8H4QD89_9HYPO</name>
<feature type="region of interest" description="Disordered" evidence="8">
    <location>
        <begin position="100"/>
        <end position="163"/>
    </location>
</feature>
<feature type="compositionally biased region" description="Basic and acidic residues" evidence="8">
    <location>
        <begin position="150"/>
        <end position="163"/>
    </location>
</feature>